<accession>A0A5A8ELT7</accession>
<feature type="transmembrane region" description="Helical" evidence="3">
    <location>
        <begin position="42"/>
        <end position="61"/>
    </location>
</feature>
<evidence type="ECO:0000256" key="3">
    <source>
        <dbReference type="SAM" id="Phobius"/>
    </source>
</evidence>
<evidence type="ECO:0000256" key="2">
    <source>
        <dbReference type="SAM" id="MobiDB-lite"/>
    </source>
</evidence>
<proteinExistence type="inferred from homology"/>
<comment type="similarity">
    <text evidence="1">Belongs to the cytochrome b5 family. MAPR subfamily.</text>
</comment>
<dbReference type="GO" id="GO:0016020">
    <property type="term" value="C:membrane"/>
    <property type="evidence" value="ECO:0007669"/>
    <property type="project" value="TreeGrafter"/>
</dbReference>
<feature type="region of interest" description="Disordered" evidence="2">
    <location>
        <begin position="229"/>
        <end position="249"/>
    </location>
</feature>
<dbReference type="Proteomes" id="UP000322899">
    <property type="component" value="Unassembled WGS sequence"/>
</dbReference>
<dbReference type="GO" id="GO:0012505">
    <property type="term" value="C:endomembrane system"/>
    <property type="evidence" value="ECO:0007669"/>
    <property type="project" value="TreeGrafter"/>
</dbReference>
<keyword evidence="3" id="KW-0472">Membrane</keyword>
<comment type="caution">
    <text evidence="5">The sequence shown here is derived from an EMBL/GenBank/DDBJ whole genome shotgun (WGS) entry which is preliminary data.</text>
</comment>
<dbReference type="InterPro" id="IPR001199">
    <property type="entry name" value="Cyt_B5-like_heme/steroid-bd"/>
</dbReference>
<feature type="compositionally biased region" description="Gly residues" evidence="2">
    <location>
        <begin position="235"/>
        <end position="249"/>
    </location>
</feature>
<dbReference type="SMART" id="SM01117">
    <property type="entry name" value="Cyt-b5"/>
    <property type="match status" value="1"/>
</dbReference>
<dbReference type="Pfam" id="PF00173">
    <property type="entry name" value="Cyt-b5"/>
    <property type="match status" value="1"/>
</dbReference>
<reference evidence="5 6" key="1">
    <citation type="submission" date="2019-07" db="EMBL/GenBank/DDBJ databases">
        <title>Genomes of Cafeteria roenbergensis.</title>
        <authorList>
            <person name="Fischer M.G."/>
            <person name="Hackl T."/>
            <person name="Roman M."/>
        </authorList>
    </citation>
    <scope>NUCLEOTIDE SEQUENCE [LARGE SCALE GENOMIC DNA]</scope>
    <source>
        <strain evidence="5 6">E4-10P</strain>
    </source>
</reference>
<evidence type="ECO:0000259" key="4">
    <source>
        <dbReference type="SMART" id="SM01117"/>
    </source>
</evidence>
<dbReference type="PANTHER" id="PTHR10281">
    <property type="entry name" value="MEMBRANE-ASSOCIATED PROGESTERONE RECEPTOR COMPONENT-RELATED"/>
    <property type="match status" value="1"/>
</dbReference>
<evidence type="ECO:0000256" key="1">
    <source>
        <dbReference type="ARBA" id="ARBA00038357"/>
    </source>
</evidence>
<dbReference type="OrthoDB" id="547796at2759"/>
<organism evidence="5 6">
    <name type="scientific">Cafeteria roenbergensis</name>
    <name type="common">Marine flagellate</name>
    <dbReference type="NCBI Taxonomy" id="33653"/>
    <lineage>
        <taxon>Eukaryota</taxon>
        <taxon>Sar</taxon>
        <taxon>Stramenopiles</taxon>
        <taxon>Bigyra</taxon>
        <taxon>Opalozoa</taxon>
        <taxon>Bicosoecida</taxon>
        <taxon>Cafeteriaceae</taxon>
        <taxon>Cafeteria</taxon>
    </lineage>
</organism>
<keyword evidence="3" id="KW-0812">Transmembrane</keyword>
<keyword evidence="3" id="KW-1133">Transmembrane helix</keyword>
<protein>
    <recommendedName>
        <fullName evidence="4">Cytochrome b5 heme-binding domain-containing protein</fullName>
    </recommendedName>
</protein>
<dbReference type="AlphaFoldDB" id="A0A5A8ELT7"/>
<dbReference type="InterPro" id="IPR050577">
    <property type="entry name" value="MAPR/NEUFC/NENF-like"/>
</dbReference>
<gene>
    <name evidence="5" type="ORF">FNF27_00777</name>
</gene>
<feature type="region of interest" description="Disordered" evidence="2">
    <location>
        <begin position="1"/>
        <end position="27"/>
    </location>
</feature>
<dbReference type="SUPFAM" id="SSF55856">
    <property type="entry name" value="Cytochrome b5-like heme/steroid binding domain"/>
    <property type="match status" value="1"/>
</dbReference>
<sequence>MAVRRRKPADTGSVGGDPGAVPEAPRPLPGSAEAAGCCTKRVCAGAVLGVAVAGLLAAAFWPTGALGPCPVYFRRLASGSLAGSEAVMQFVPASLRWFTKDDLAAYNGTDEGLPLLLAIGGEVFDVTAGARFYGPDGPYKIFAARDSSRALTKGSLNEEDWKGDKAIYLGDFQDHDWNALRDQVHFYRGKYRLAGGLVGGAHMTRELAEELGGVALQAWHLNEEALKGQSRAAGKAGGPSGGGAEAGQG</sequence>
<dbReference type="InterPro" id="IPR036400">
    <property type="entry name" value="Cyt_B5-like_heme/steroid_sf"/>
</dbReference>
<dbReference type="Gene3D" id="3.10.120.10">
    <property type="entry name" value="Cytochrome b5-like heme/steroid binding domain"/>
    <property type="match status" value="1"/>
</dbReference>
<dbReference type="EMBL" id="VLTO01000003">
    <property type="protein sequence ID" value="KAA0177607.1"/>
    <property type="molecule type" value="Genomic_DNA"/>
</dbReference>
<dbReference type="PANTHER" id="PTHR10281:SF76">
    <property type="entry name" value="CALCUTTA CUP-RELATED"/>
    <property type="match status" value="1"/>
</dbReference>
<evidence type="ECO:0000313" key="5">
    <source>
        <dbReference type="EMBL" id="KAA0177607.1"/>
    </source>
</evidence>
<feature type="domain" description="Cytochrome b5 heme-binding" evidence="4">
    <location>
        <begin position="98"/>
        <end position="192"/>
    </location>
</feature>
<name>A0A5A8ELT7_CAFRO</name>
<evidence type="ECO:0000313" key="6">
    <source>
        <dbReference type="Proteomes" id="UP000322899"/>
    </source>
</evidence>